<feature type="domain" description="HTH marR-type" evidence="1">
    <location>
        <begin position="17"/>
        <end position="152"/>
    </location>
</feature>
<dbReference type="PANTHER" id="PTHR33164">
    <property type="entry name" value="TRANSCRIPTIONAL REGULATOR, MARR FAMILY"/>
    <property type="match status" value="1"/>
</dbReference>
<name>A0A2V1HPN8_9MICO</name>
<dbReference type="RefSeq" id="WP_116756802.1">
    <property type="nucleotide sequence ID" value="NZ_JBHUEX010000001.1"/>
</dbReference>
<dbReference type="Pfam" id="PF01047">
    <property type="entry name" value="MarR"/>
    <property type="match status" value="1"/>
</dbReference>
<dbReference type="EMBL" id="QEOP01000002">
    <property type="protein sequence ID" value="PVZ94291.1"/>
    <property type="molecule type" value="Genomic_DNA"/>
</dbReference>
<protein>
    <recommendedName>
        <fullName evidence="1">HTH marR-type domain-containing protein</fullName>
    </recommendedName>
</protein>
<evidence type="ECO:0000313" key="3">
    <source>
        <dbReference type="Proteomes" id="UP000244893"/>
    </source>
</evidence>
<dbReference type="SUPFAM" id="SSF46785">
    <property type="entry name" value="Winged helix' DNA-binding domain"/>
    <property type="match status" value="1"/>
</dbReference>
<accession>A0A2V1HPN8</accession>
<dbReference type="GO" id="GO:0006950">
    <property type="term" value="P:response to stress"/>
    <property type="evidence" value="ECO:0007669"/>
    <property type="project" value="TreeGrafter"/>
</dbReference>
<dbReference type="InterPro" id="IPR000835">
    <property type="entry name" value="HTH_MarR-typ"/>
</dbReference>
<proteinExistence type="predicted"/>
<evidence type="ECO:0000313" key="2">
    <source>
        <dbReference type="EMBL" id="PVZ94291.1"/>
    </source>
</evidence>
<dbReference type="AlphaFoldDB" id="A0A2V1HPN8"/>
<dbReference type="Proteomes" id="UP000244893">
    <property type="component" value="Unassembled WGS sequence"/>
</dbReference>
<gene>
    <name evidence="2" type="ORF">DDQ50_11170</name>
</gene>
<evidence type="ECO:0000259" key="1">
    <source>
        <dbReference type="PROSITE" id="PS50995"/>
    </source>
</evidence>
<dbReference type="SMART" id="SM00347">
    <property type="entry name" value="HTH_MARR"/>
    <property type="match status" value="1"/>
</dbReference>
<organism evidence="2 3">
    <name type="scientific">Amnibacterium flavum</name>
    <dbReference type="NCBI Taxonomy" id="2173173"/>
    <lineage>
        <taxon>Bacteria</taxon>
        <taxon>Bacillati</taxon>
        <taxon>Actinomycetota</taxon>
        <taxon>Actinomycetes</taxon>
        <taxon>Micrococcales</taxon>
        <taxon>Microbacteriaceae</taxon>
        <taxon>Amnibacterium</taxon>
    </lineage>
</organism>
<sequence length="156" mass="16968">MPEDMPNGGDDVDSVIPSDFAGPMMAAADFSDALDIIKHNHAVAMGVAVPEMMAMSYILQSGSTTPKALANYLRMSTGAVTALLDRLETIGAVLRKPNPNDRRSTLVELTETGSTSISGDWRDFEERLSSVAKSRTKMELEIITSFLLDFSQALRR</sequence>
<dbReference type="InterPro" id="IPR036390">
    <property type="entry name" value="WH_DNA-bd_sf"/>
</dbReference>
<dbReference type="GO" id="GO:0003700">
    <property type="term" value="F:DNA-binding transcription factor activity"/>
    <property type="evidence" value="ECO:0007669"/>
    <property type="project" value="InterPro"/>
</dbReference>
<dbReference type="PROSITE" id="PS50995">
    <property type="entry name" value="HTH_MARR_2"/>
    <property type="match status" value="1"/>
</dbReference>
<dbReference type="PANTHER" id="PTHR33164:SF87">
    <property type="entry name" value="MULTIPLE ANTIBIOTIC RESISTANCE PROTEIN MARR"/>
    <property type="match status" value="1"/>
</dbReference>
<dbReference type="InterPro" id="IPR039422">
    <property type="entry name" value="MarR/SlyA-like"/>
</dbReference>
<dbReference type="InterPro" id="IPR036388">
    <property type="entry name" value="WH-like_DNA-bd_sf"/>
</dbReference>
<dbReference type="Gene3D" id="1.10.10.10">
    <property type="entry name" value="Winged helix-like DNA-binding domain superfamily/Winged helix DNA-binding domain"/>
    <property type="match status" value="1"/>
</dbReference>
<comment type="caution">
    <text evidence="2">The sequence shown here is derived from an EMBL/GenBank/DDBJ whole genome shotgun (WGS) entry which is preliminary data.</text>
</comment>
<reference evidence="2 3" key="1">
    <citation type="submission" date="2018-05" db="EMBL/GenBank/DDBJ databases">
        <title>Amnibacterium sp. M8JJ-5, whole genome shotgun sequence.</title>
        <authorList>
            <person name="Tuo L."/>
        </authorList>
    </citation>
    <scope>NUCLEOTIDE SEQUENCE [LARGE SCALE GENOMIC DNA]</scope>
    <source>
        <strain evidence="2 3">M8JJ-5</strain>
    </source>
</reference>
<dbReference type="OrthoDB" id="162531at2"/>
<keyword evidence="3" id="KW-1185">Reference proteome</keyword>
<dbReference type="PRINTS" id="PR00598">
    <property type="entry name" value="HTHMARR"/>
</dbReference>